<dbReference type="InterPro" id="IPR002048">
    <property type="entry name" value="EF_hand_dom"/>
</dbReference>
<protein>
    <submittedName>
        <fullName evidence="5">EF-hand calcium-binding domain-containing 11 isoform X1</fullName>
    </submittedName>
</protein>
<dbReference type="AlphaFoldDB" id="A0AAD1TIS6"/>
<dbReference type="PROSITE" id="PS50222">
    <property type="entry name" value="EF_HAND_2"/>
    <property type="match status" value="3"/>
</dbReference>
<keyword evidence="2" id="KW-0677">Repeat</keyword>
<name>A0AAD1TIS6_PELCU</name>
<keyword evidence="1" id="KW-0479">Metal-binding</keyword>
<sequence>MFRARGLSLRQERGVPECERTKFIKIFQICDEGKKGYLSREDMKVAITMLFGYKPSKIEVDSMISLLPKTSGVTLDEFVRMMITKKAAQMSIGDERQIFQVFDAHYRGYLTIEDFKSAFRHVAPHLSEQTVLEAFREVDQDTDGMICYKEFEFAMNYGEKDE</sequence>
<dbReference type="PROSITE" id="PS00018">
    <property type="entry name" value="EF_HAND_1"/>
    <property type="match status" value="1"/>
</dbReference>
<gene>
    <name evidence="5" type="ORF">PECUL_23A044985</name>
</gene>
<feature type="domain" description="EF-hand" evidence="4">
    <location>
        <begin position="126"/>
        <end position="161"/>
    </location>
</feature>
<dbReference type="SUPFAM" id="SSF47473">
    <property type="entry name" value="EF-hand"/>
    <property type="match status" value="1"/>
</dbReference>
<dbReference type="GO" id="GO:0005509">
    <property type="term" value="F:calcium ion binding"/>
    <property type="evidence" value="ECO:0007669"/>
    <property type="project" value="InterPro"/>
</dbReference>
<accession>A0AAD1TIS6</accession>
<organism evidence="5 6">
    <name type="scientific">Pelobates cultripes</name>
    <name type="common">Western spadefoot toad</name>
    <dbReference type="NCBI Taxonomy" id="61616"/>
    <lineage>
        <taxon>Eukaryota</taxon>
        <taxon>Metazoa</taxon>
        <taxon>Chordata</taxon>
        <taxon>Craniata</taxon>
        <taxon>Vertebrata</taxon>
        <taxon>Euteleostomi</taxon>
        <taxon>Amphibia</taxon>
        <taxon>Batrachia</taxon>
        <taxon>Anura</taxon>
        <taxon>Pelobatoidea</taxon>
        <taxon>Pelobatidae</taxon>
        <taxon>Pelobates</taxon>
    </lineage>
</organism>
<dbReference type="Gene3D" id="1.10.238.10">
    <property type="entry name" value="EF-hand"/>
    <property type="match status" value="2"/>
</dbReference>
<dbReference type="Proteomes" id="UP001295444">
    <property type="component" value="Chromosome 13"/>
</dbReference>
<keyword evidence="3" id="KW-0106">Calcium</keyword>
<dbReference type="EMBL" id="OW240924">
    <property type="protein sequence ID" value="CAH2328015.1"/>
    <property type="molecule type" value="Genomic_DNA"/>
</dbReference>
<evidence type="ECO:0000259" key="4">
    <source>
        <dbReference type="PROSITE" id="PS50222"/>
    </source>
</evidence>
<evidence type="ECO:0000256" key="3">
    <source>
        <dbReference type="ARBA" id="ARBA00022837"/>
    </source>
</evidence>
<feature type="domain" description="EF-hand" evidence="4">
    <location>
        <begin position="18"/>
        <end position="53"/>
    </location>
</feature>
<evidence type="ECO:0000313" key="5">
    <source>
        <dbReference type="EMBL" id="CAH2328015.1"/>
    </source>
</evidence>
<evidence type="ECO:0000256" key="2">
    <source>
        <dbReference type="ARBA" id="ARBA00022737"/>
    </source>
</evidence>
<dbReference type="FunFam" id="1.10.238.10:FF:000003">
    <property type="entry name" value="Calmodulin A"/>
    <property type="match status" value="1"/>
</dbReference>
<dbReference type="CDD" id="cd00051">
    <property type="entry name" value="EFh"/>
    <property type="match status" value="1"/>
</dbReference>
<evidence type="ECO:0000313" key="6">
    <source>
        <dbReference type="Proteomes" id="UP001295444"/>
    </source>
</evidence>
<dbReference type="InterPro" id="IPR018247">
    <property type="entry name" value="EF_Hand_1_Ca_BS"/>
</dbReference>
<proteinExistence type="predicted"/>
<keyword evidence="6" id="KW-1185">Reference proteome</keyword>
<dbReference type="InterPro" id="IPR011992">
    <property type="entry name" value="EF-hand-dom_pair"/>
</dbReference>
<dbReference type="PANTHER" id="PTHR23050">
    <property type="entry name" value="CALCIUM BINDING PROTEIN"/>
    <property type="match status" value="1"/>
</dbReference>
<evidence type="ECO:0000256" key="1">
    <source>
        <dbReference type="ARBA" id="ARBA00022723"/>
    </source>
</evidence>
<dbReference type="Pfam" id="PF13499">
    <property type="entry name" value="EF-hand_7"/>
    <property type="match status" value="1"/>
</dbReference>
<reference evidence="5" key="1">
    <citation type="submission" date="2022-03" db="EMBL/GenBank/DDBJ databases">
        <authorList>
            <person name="Alioto T."/>
            <person name="Alioto T."/>
            <person name="Gomez Garrido J."/>
        </authorList>
    </citation>
    <scope>NUCLEOTIDE SEQUENCE</scope>
</reference>
<dbReference type="InterPro" id="IPR050145">
    <property type="entry name" value="Centrin_CML-like"/>
</dbReference>
<feature type="domain" description="EF-hand" evidence="4">
    <location>
        <begin position="90"/>
        <end position="125"/>
    </location>
</feature>
<dbReference type="SMART" id="SM00054">
    <property type="entry name" value="EFh"/>
    <property type="match status" value="3"/>
</dbReference>